<organism evidence="3 4">
    <name type="scientific">Azohydromonas lata</name>
    <dbReference type="NCBI Taxonomy" id="45677"/>
    <lineage>
        <taxon>Bacteria</taxon>
        <taxon>Pseudomonadati</taxon>
        <taxon>Pseudomonadota</taxon>
        <taxon>Betaproteobacteria</taxon>
        <taxon>Burkholderiales</taxon>
        <taxon>Sphaerotilaceae</taxon>
        <taxon>Azohydromonas</taxon>
    </lineage>
</organism>
<evidence type="ECO:0008006" key="5">
    <source>
        <dbReference type="Google" id="ProtNLM"/>
    </source>
</evidence>
<evidence type="ECO:0000313" key="4">
    <source>
        <dbReference type="Proteomes" id="UP001293718"/>
    </source>
</evidence>
<keyword evidence="4" id="KW-1185">Reference proteome</keyword>
<evidence type="ECO:0000256" key="2">
    <source>
        <dbReference type="SAM" id="Phobius"/>
    </source>
</evidence>
<gene>
    <name evidence="3" type="ORF">SM757_07850</name>
</gene>
<sequence>MSGSNSSAPAGVPPEPLGLTVHSMPRPELDAQARRTRSGRLKMLLVLLVCASPVVASYFTYFVVRPEGRSNYAALIEPPHPMPALTLSTLEGQSVPADSLKGQWLLVVAGSGDCDSDCEKLLYLQRQLREMTGRERERIDKVWLVTDTQMPPAALQKAVQDTGAAHILRADAMQVAQWLQPAPGESLASHIYIVDPMGQWMMRAPLRPDPAKLKRDLERLLRASASWDREGR</sequence>
<dbReference type="EMBL" id="JAXOJX010000009">
    <property type="protein sequence ID" value="MDZ5456486.1"/>
    <property type="molecule type" value="Genomic_DNA"/>
</dbReference>
<dbReference type="Gene3D" id="3.40.30.10">
    <property type="entry name" value="Glutaredoxin"/>
    <property type="match status" value="1"/>
</dbReference>
<dbReference type="InterPro" id="IPR036249">
    <property type="entry name" value="Thioredoxin-like_sf"/>
</dbReference>
<dbReference type="Proteomes" id="UP001293718">
    <property type="component" value="Unassembled WGS sequence"/>
</dbReference>
<accession>A0ABU5ID53</accession>
<evidence type="ECO:0000256" key="1">
    <source>
        <dbReference type="SAM" id="MobiDB-lite"/>
    </source>
</evidence>
<keyword evidence="2" id="KW-0472">Membrane</keyword>
<reference evidence="3 4" key="1">
    <citation type="submission" date="2023-11" db="EMBL/GenBank/DDBJ databases">
        <title>Draft genome of Azohydromonas lata strain H1 (DSM1123), a polyhydroxyalkanoate producer.</title>
        <authorList>
            <person name="Traversa D."/>
            <person name="D'Addabbo P."/>
            <person name="Pazzani C."/>
            <person name="Manzari C."/>
            <person name="Chiara M."/>
            <person name="Scrascia M."/>
        </authorList>
    </citation>
    <scope>NUCLEOTIDE SEQUENCE [LARGE SCALE GENOMIC DNA]</scope>
    <source>
        <strain evidence="3 4">H1</strain>
    </source>
</reference>
<dbReference type="RefSeq" id="WP_066337418.1">
    <property type="nucleotide sequence ID" value="NZ_JAXOJX010000009.1"/>
</dbReference>
<proteinExistence type="predicted"/>
<comment type="caution">
    <text evidence="3">The sequence shown here is derived from an EMBL/GenBank/DDBJ whole genome shotgun (WGS) entry which is preliminary data.</text>
</comment>
<evidence type="ECO:0000313" key="3">
    <source>
        <dbReference type="EMBL" id="MDZ5456486.1"/>
    </source>
</evidence>
<dbReference type="SUPFAM" id="SSF52833">
    <property type="entry name" value="Thioredoxin-like"/>
    <property type="match status" value="1"/>
</dbReference>
<keyword evidence="2" id="KW-0812">Transmembrane</keyword>
<protein>
    <recommendedName>
        <fullName evidence="5">Transmembrane protein</fullName>
    </recommendedName>
</protein>
<name>A0ABU5ID53_9BURK</name>
<feature type="transmembrane region" description="Helical" evidence="2">
    <location>
        <begin position="44"/>
        <end position="64"/>
    </location>
</feature>
<feature type="region of interest" description="Disordered" evidence="1">
    <location>
        <begin position="1"/>
        <end position="26"/>
    </location>
</feature>
<keyword evidence="2" id="KW-1133">Transmembrane helix</keyword>